<feature type="domain" description="Isopropylmalate dehydrogenase-like" evidence="15">
    <location>
        <begin position="6"/>
        <end position="356"/>
    </location>
</feature>
<dbReference type="SMART" id="SM01329">
    <property type="entry name" value="Iso_dh"/>
    <property type="match status" value="1"/>
</dbReference>
<keyword evidence="17" id="KW-1185">Reference proteome</keyword>
<evidence type="ECO:0000256" key="4">
    <source>
        <dbReference type="ARBA" id="ARBA00011738"/>
    </source>
</evidence>
<keyword evidence="13" id="KW-0100">Branched-chain amino acid biosynthesis</keyword>
<evidence type="ECO:0000256" key="1">
    <source>
        <dbReference type="ARBA" id="ARBA00001936"/>
    </source>
</evidence>
<dbReference type="EMBL" id="CP047650">
    <property type="protein sequence ID" value="QHJ01287.1"/>
    <property type="molecule type" value="Genomic_DNA"/>
</dbReference>
<evidence type="ECO:0000256" key="12">
    <source>
        <dbReference type="ARBA" id="ARBA00023211"/>
    </source>
</evidence>
<keyword evidence="9" id="KW-0460">Magnesium</keyword>
<keyword evidence="6" id="KW-0432">Leucine biosynthesis</keyword>
<evidence type="ECO:0000256" key="11">
    <source>
        <dbReference type="ARBA" id="ARBA00023027"/>
    </source>
</evidence>
<evidence type="ECO:0000256" key="2">
    <source>
        <dbReference type="ARBA" id="ARBA00001946"/>
    </source>
</evidence>
<sequence length="367" mass="39170">MKDQYQIAVLPGDGIGREVMAACEHVLQAVEKRVGIRLGLQWLPAGAQHYVDTGDALPQSTLKACEAADAILFGAMGLPHVRGADGTEIIPQLDLRMHFDLYAGVRPIRTFAGLPTPLSHPRAQAIDLVLVRENTEGLFYARGRGDVRGDEEVFDTMRITRKGTSRICEFAFGLAERRARRLGRQGHVTNVDKANVFASMAFFRKVFEEVAARHAGVGSDSAYVDAMALNLVLKPWNYDVLVTENMFGDILSDLIAALVGGMGMAPSGDIGDRVGLFQPAHGTAPDIAGQGKANPTAMILSAAMMLDWLAGRSGDARLGDAAALIERSVEQVFASGGVRPMEFGGAHGTREITEAVTGALAEAMAAV</sequence>
<dbReference type="Pfam" id="PF00180">
    <property type="entry name" value="Iso_dh"/>
    <property type="match status" value="1"/>
</dbReference>
<keyword evidence="10" id="KW-0560">Oxidoreductase</keyword>
<organism evidence="16 17">
    <name type="scientific">Xylophilus rhododendri</name>
    <dbReference type="NCBI Taxonomy" id="2697032"/>
    <lineage>
        <taxon>Bacteria</taxon>
        <taxon>Pseudomonadati</taxon>
        <taxon>Pseudomonadota</taxon>
        <taxon>Betaproteobacteria</taxon>
        <taxon>Burkholderiales</taxon>
        <taxon>Xylophilus</taxon>
    </lineage>
</organism>
<gene>
    <name evidence="16" type="ORF">GT347_26830</name>
</gene>
<evidence type="ECO:0000256" key="10">
    <source>
        <dbReference type="ARBA" id="ARBA00023002"/>
    </source>
</evidence>
<dbReference type="PANTHER" id="PTHR43275">
    <property type="entry name" value="D-MALATE DEHYDROGENASE [DECARBOXYLATING]"/>
    <property type="match status" value="1"/>
</dbReference>
<proteinExistence type="inferred from homology"/>
<keyword evidence="7" id="KW-0028">Amino-acid biosynthesis</keyword>
<evidence type="ECO:0000313" key="16">
    <source>
        <dbReference type="EMBL" id="QHJ01287.1"/>
    </source>
</evidence>
<evidence type="ECO:0000256" key="8">
    <source>
        <dbReference type="ARBA" id="ARBA00022723"/>
    </source>
</evidence>
<comment type="similarity">
    <text evidence="3">Belongs to the isocitrate and isopropylmalate dehydrogenases family. LeuB type 1 subfamily.</text>
</comment>
<dbReference type="GO" id="GO:0003862">
    <property type="term" value="F:3-isopropylmalate dehydrogenase activity"/>
    <property type="evidence" value="ECO:0007669"/>
    <property type="project" value="UniProtKB-EC"/>
</dbReference>
<dbReference type="InterPro" id="IPR019818">
    <property type="entry name" value="IsoCit/isopropylmalate_DH_CS"/>
</dbReference>
<comment type="subunit">
    <text evidence="4">Homodimer.</text>
</comment>
<evidence type="ECO:0000259" key="15">
    <source>
        <dbReference type="SMART" id="SM01329"/>
    </source>
</evidence>
<comment type="cofactor">
    <cofactor evidence="2">
        <name>Mg(2+)</name>
        <dbReference type="ChEBI" id="CHEBI:18420"/>
    </cofactor>
</comment>
<reference evidence="16 17" key="1">
    <citation type="submission" date="2020-01" db="EMBL/GenBank/DDBJ databases">
        <title>Genome sequencing of strain KACC 21265.</title>
        <authorList>
            <person name="Heo J."/>
            <person name="Kim S.-J."/>
            <person name="Kim J.-S."/>
            <person name="Hong S.-B."/>
            <person name="Kwon S.-W."/>
        </authorList>
    </citation>
    <scope>NUCLEOTIDE SEQUENCE [LARGE SCALE GENOMIC DNA]</scope>
    <source>
        <strain evidence="16 17">KACC 21265</strain>
    </source>
</reference>
<evidence type="ECO:0000256" key="7">
    <source>
        <dbReference type="ARBA" id="ARBA00022605"/>
    </source>
</evidence>
<accession>A0A857JBG6</accession>
<evidence type="ECO:0000256" key="13">
    <source>
        <dbReference type="ARBA" id="ARBA00023304"/>
    </source>
</evidence>
<evidence type="ECO:0000313" key="17">
    <source>
        <dbReference type="Proteomes" id="UP000464787"/>
    </source>
</evidence>
<keyword evidence="11" id="KW-0520">NAD</keyword>
<dbReference type="GO" id="GO:0051287">
    <property type="term" value="F:NAD binding"/>
    <property type="evidence" value="ECO:0007669"/>
    <property type="project" value="InterPro"/>
</dbReference>
<evidence type="ECO:0000256" key="5">
    <source>
        <dbReference type="ARBA" id="ARBA00013101"/>
    </source>
</evidence>
<dbReference type="Gene3D" id="3.40.718.10">
    <property type="entry name" value="Isopropylmalate Dehydrogenase"/>
    <property type="match status" value="1"/>
</dbReference>
<name>A0A857JBG6_9BURK</name>
<comment type="cofactor">
    <cofactor evidence="1">
        <name>Mn(2+)</name>
        <dbReference type="ChEBI" id="CHEBI:29035"/>
    </cofactor>
</comment>
<evidence type="ECO:0000256" key="6">
    <source>
        <dbReference type="ARBA" id="ARBA00022430"/>
    </source>
</evidence>
<dbReference type="AlphaFoldDB" id="A0A857JBG6"/>
<dbReference type="PANTHER" id="PTHR43275:SF1">
    <property type="entry name" value="D-MALATE DEHYDROGENASE [DECARBOXYLATING]"/>
    <property type="match status" value="1"/>
</dbReference>
<evidence type="ECO:0000256" key="3">
    <source>
        <dbReference type="ARBA" id="ARBA00008319"/>
    </source>
</evidence>
<dbReference type="InterPro" id="IPR050501">
    <property type="entry name" value="ICDH/IPMDH"/>
</dbReference>
<dbReference type="PROSITE" id="PS00470">
    <property type="entry name" value="IDH_IMDH"/>
    <property type="match status" value="1"/>
</dbReference>
<dbReference type="KEGG" id="xyk:GT347_26830"/>
<dbReference type="GO" id="GO:0009098">
    <property type="term" value="P:L-leucine biosynthetic process"/>
    <property type="evidence" value="ECO:0007669"/>
    <property type="project" value="UniProtKB-KW"/>
</dbReference>
<dbReference type="InterPro" id="IPR024084">
    <property type="entry name" value="IsoPropMal-DH-like_dom"/>
</dbReference>
<dbReference type="GO" id="GO:0000287">
    <property type="term" value="F:magnesium ion binding"/>
    <property type="evidence" value="ECO:0007669"/>
    <property type="project" value="InterPro"/>
</dbReference>
<keyword evidence="12" id="KW-0464">Manganese</keyword>
<dbReference type="RefSeq" id="WP_160555095.1">
    <property type="nucleotide sequence ID" value="NZ_CP047650.1"/>
</dbReference>
<keyword evidence="8" id="KW-0479">Metal-binding</keyword>
<dbReference type="SUPFAM" id="SSF53659">
    <property type="entry name" value="Isocitrate/Isopropylmalate dehydrogenase-like"/>
    <property type="match status" value="1"/>
</dbReference>
<dbReference type="EC" id="1.1.1.85" evidence="5"/>
<evidence type="ECO:0000256" key="14">
    <source>
        <dbReference type="ARBA" id="ARBA00033138"/>
    </source>
</evidence>
<protein>
    <recommendedName>
        <fullName evidence="5">3-isopropylmalate dehydrogenase</fullName>
        <ecNumber evidence="5">1.1.1.85</ecNumber>
    </recommendedName>
    <alternativeName>
        <fullName evidence="14">3-IPM-DH</fullName>
    </alternativeName>
</protein>
<dbReference type="FunFam" id="3.40.718.10:FF:000006">
    <property type="entry name" value="3-isopropylmalate dehydrogenase"/>
    <property type="match status" value="1"/>
</dbReference>
<dbReference type="Proteomes" id="UP000464787">
    <property type="component" value="Chromosome"/>
</dbReference>
<evidence type="ECO:0000256" key="9">
    <source>
        <dbReference type="ARBA" id="ARBA00022842"/>
    </source>
</evidence>